<dbReference type="PROSITE" id="PS50240">
    <property type="entry name" value="TRYPSIN_DOM"/>
    <property type="match status" value="1"/>
</dbReference>
<keyword evidence="4" id="KW-0964">Secreted</keyword>
<dbReference type="PANTHER" id="PTHR24264:SF65">
    <property type="entry name" value="SRCR DOMAIN-CONTAINING PROTEIN"/>
    <property type="match status" value="1"/>
</dbReference>
<dbReference type="EMBL" id="QCYY01001089">
    <property type="protein sequence ID" value="ROT80686.1"/>
    <property type="molecule type" value="Genomic_DNA"/>
</dbReference>
<protein>
    <recommendedName>
        <fullName evidence="16">Vitamin K-dependent protein C</fullName>
        <ecNumber evidence="15">3.4.21.69</ecNumber>
    </recommendedName>
    <alternativeName>
        <fullName evidence="19">Anticoagulant protein C</fullName>
    </alternativeName>
    <alternativeName>
        <fullName evidence="17">Autoprothrombin IIA</fullName>
    </alternativeName>
    <alternativeName>
        <fullName evidence="18">Blood coagulation factor XIV</fullName>
    </alternativeName>
</protein>
<dbReference type="InterPro" id="IPR001314">
    <property type="entry name" value="Peptidase_S1A"/>
</dbReference>
<evidence type="ECO:0000256" key="18">
    <source>
        <dbReference type="ARBA" id="ARBA00042403"/>
    </source>
</evidence>
<dbReference type="EC" id="3.4.21.69" evidence="15"/>
<evidence type="ECO:0000256" key="5">
    <source>
        <dbReference type="ARBA" id="ARBA00022670"/>
    </source>
</evidence>
<comment type="caution">
    <text evidence="21">The sequence shown here is derived from an EMBL/GenBank/DDBJ whole genome shotgun (WGS) entry which is preliminary data.</text>
</comment>
<dbReference type="CDD" id="cd00190">
    <property type="entry name" value="Tryp_SPc"/>
    <property type="match status" value="1"/>
</dbReference>
<evidence type="ECO:0000313" key="21">
    <source>
        <dbReference type="EMBL" id="ROT80686.1"/>
    </source>
</evidence>
<evidence type="ECO:0000256" key="16">
    <source>
        <dbReference type="ARBA" id="ARBA00040219"/>
    </source>
</evidence>
<comment type="catalytic activity">
    <reaction evidence="13">
        <text>Degradation of blood coagulation factors Va and VIIIa.</text>
        <dbReference type="EC" id="3.4.21.69"/>
    </reaction>
</comment>
<keyword evidence="5" id="KW-0645">Protease</keyword>
<keyword evidence="12" id="KW-0325">Glycoprotein</keyword>
<dbReference type="Pfam" id="PF00089">
    <property type="entry name" value="Trypsin"/>
    <property type="match status" value="1"/>
</dbReference>
<keyword evidence="7" id="KW-0378">Hydrolase</keyword>
<dbReference type="InterPro" id="IPR043504">
    <property type="entry name" value="Peptidase_S1_PA_chymotrypsin"/>
</dbReference>
<dbReference type="GO" id="GO:0006508">
    <property type="term" value="P:proteolysis"/>
    <property type="evidence" value="ECO:0007669"/>
    <property type="project" value="UniProtKB-KW"/>
</dbReference>
<evidence type="ECO:0000256" key="13">
    <source>
        <dbReference type="ARBA" id="ARBA00036045"/>
    </source>
</evidence>
<comment type="subcellular location">
    <subcellularLocation>
        <location evidence="1">Endoplasmic reticulum</location>
    </subcellularLocation>
    <subcellularLocation>
        <location evidence="2">Golgi apparatus</location>
    </subcellularLocation>
    <subcellularLocation>
        <location evidence="3">Secreted</location>
    </subcellularLocation>
</comment>
<keyword evidence="22" id="KW-1185">Reference proteome</keyword>
<evidence type="ECO:0000256" key="7">
    <source>
        <dbReference type="ARBA" id="ARBA00022801"/>
    </source>
</evidence>
<evidence type="ECO:0000256" key="1">
    <source>
        <dbReference type="ARBA" id="ARBA00004240"/>
    </source>
</evidence>
<dbReference type="InterPro" id="IPR009003">
    <property type="entry name" value="Peptidase_S1_PA"/>
</dbReference>
<dbReference type="GO" id="GO:0007599">
    <property type="term" value="P:hemostasis"/>
    <property type="evidence" value="ECO:0007669"/>
    <property type="project" value="UniProtKB-KW"/>
</dbReference>
<dbReference type="Gene3D" id="2.40.10.10">
    <property type="entry name" value="Trypsin-like serine proteases"/>
    <property type="match status" value="2"/>
</dbReference>
<comment type="function">
    <text evidence="14">Protein C is a vitamin K-dependent serine protease that regulates blood coagulation by inactivating factors Va and VIIIa in the presence of calcium ions and phospholipids. Exerts a protective effect on the endothelial cell barrier function.</text>
</comment>
<feature type="domain" description="Peptidase S1" evidence="20">
    <location>
        <begin position="1"/>
        <end position="177"/>
    </location>
</feature>
<dbReference type="GO" id="GO:0005615">
    <property type="term" value="C:extracellular space"/>
    <property type="evidence" value="ECO:0007669"/>
    <property type="project" value="TreeGrafter"/>
</dbReference>
<evidence type="ECO:0000256" key="3">
    <source>
        <dbReference type="ARBA" id="ARBA00004613"/>
    </source>
</evidence>
<evidence type="ECO:0000256" key="6">
    <source>
        <dbReference type="ARBA" id="ARBA00022696"/>
    </source>
</evidence>
<evidence type="ECO:0000313" key="22">
    <source>
        <dbReference type="Proteomes" id="UP000283509"/>
    </source>
</evidence>
<reference evidence="21 22" key="2">
    <citation type="submission" date="2019-01" db="EMBL/GenBank/DDBJ databases">
        <title>The decoding of complex shrimp genome reveals the adaptation for benthos swimmer, frequently molting mechanism and breeding impact on genome.</title>
        <authorList>
            <person name="Sun Y."/>
            <person name="Gao Y."/>
            <person name="Yu Y."/>
        </authorList>
    </citation>
    <scope>NUCLEOTIDE SEQUENCE [LARGE SCALE GENOMIC DNA]</scope>
    <source>
        <tissue evidence="21">Muscle</tissue>
    </source>
</reference>
<dbReference type="PROSITE" id="PS00135">
    <property type="entry name" value="TRYPSIN_SER"/>
    <property type="match status" value="1"/>
</dbReference>
<evidence type="ECO:0000256" key="10">
    <source>
        <dbReference type="ARBA" id="ARBA00023034"/>
    </source>
</evidence>
<dbReference type="SUPFAM" id="SSF50494">
    <property type="entry name" value="Trypsin-like serine proteases"/>
    <property type="match status" value="1"/>
</dbReference>
<dbReference type="GO" id="GO:0005794">
    <property type="term" value="C:Golgi apparatus"/>
    <property type="evidence" value="ECO:0007669"/>
    <property type="project" value="UniProtKB-SubCell"/>
</dbReference>
<dbReference type="Proteomes" id="UP000283509">
    <property type="component" value="Unassembled WGS sequence"/>
</dbReference>
<keyword evidence="11" id="KW-1015">Disulfide bond</keyword>
<evidence type="ECO:0000256" key="15">
    <source>
        <dbReference type="ARBA" id="ARBA00038995"/>
    </source>
</evidence>
<evidence type="ECO:0000256" key="8">
    <source>
        <dbReference type="ARBA" id="ARBA00022824"/>
    </source>
</evidence>
<dbReference type="GO" id="GO:0004252">
    <property type="term" value="F:serine-type endopeptidase activity"/>
    <property type="evidence" value="ECO:0007669"/>
    <property type="project" value="UniProtKB-EC"/>
</dbReference>
<evidence type="ECO:0000256" key="9">
    <source>
        <dbReference type="ARBA" id="ARBA00022825"/>
    </source>
</evidence>
<dbReference type="InterPro" id="IPR033116">
    <property type="entry name" value="TRYPSIN_SER"/>
</dbReference>
<evidence type="ECO:0000256" key="17">
    <source>
        <dbReference type="ARBA" id="ARBA00041306"/>
    </source>
</evidence>
<evidence type="ECO:0000256" key="4">
    <source>
        <dbReference type="ARBA" id="ARBA00022525"/>
    </source>
</evidence>
<keyword evidence="6" id="KW-0356">Hemostasis</keyword>
<gene>
    <name evidence="21" type="ORF">C7M84_000564</name>
</gene>
<accession>A0A423TW77</accession>
<keyword evidence="8" id="KW-0256">Endoplasmic reticulum</keyword>
<keyword evidence="10" id="KW-0333">Golgi apparatus</keyword>
<organism evidence="21 22">
    <name type="scientific">Penaeus vannamei</name>
    <name type="common">Whiteleg shrimp</name>
    <name type="synonym">Litopenaeus vannamei</name>
    <dbReference type="NCBI Taxonomy" id="6689"/>
    <lineage>
        <taxon>Eukaryota</taxon>
        <taxon>Metazoa</taxon>
        <taxon>Ecdysozoa</taxon>
        <taxon>Arthropoda</taxon>
        <taxon>Crustacea</taxon>
        <taxon>Multicrustacea</taxon>
        <taxon>Malacostraca</taxon>
        <taxon>Eumalacostraca</taxon>
        <taxon>Eucarida</taxon>
        <taxon>Decapoda</taxon>
        <taxon>Dendrobranchiata</taxon>
        <taxon>Penaeoidea</taxon>
        <taxon>Penaeidae</taxon>
        <taxon>Penaeus</taxon>
    </lineage>
</organism>
<reference evidence="21 22" key="1">
    <citation type="submission" date="2018-04" db="EMBL/GenBank/DDBJ databases">
        <authorList>
            <person name="Zhang X."/>
            <person name="Yuan J."/>
            <person name="Li F."/>
            <person name="Xiang J."/>
        </authorList>
    </citation>
    <scope>NUCLEOTIDE SEQUENCE [LARGE SCALE GENOMIC DNA]</scope>
    <source>
        <tissue evidence="21">Muscle</tissue>
    </source>
</reference>
<dbReference type="PRINTS" id="PR00722">
    <property type="entry name" value="CHYMOTRYPSIN"/>
</dbReference>
<dbReference type="GO" id="GO:0005783">
    <property type="term" value="C:endoplasmic reticulum"/>
    <property type="evidence" value="ECO:0007669"/>
    <property type="project" value="UniProtKB-SubCell"/>
</dbReference>
<dbReference type="FunFam" id="2.40.10.10:FF:000011">
    <property type="entry name" value="Coagulation factor X"/>
    <property type="match status" value="1"/>
</dbReference>
<evidence type="ECO:0000256" key="12">
    <source>
        <dbReference type="ARBA" id="ARBA00023180"/>
    </source>
</evidence>
<evidence type="ECO:0000256" key="2">
    <source>
        <dbReference type="ARBA" id="ARBA00004555"/>
    </source>
</evidence>
<evidence type="ECO:0000256" key="11">
    <source>
        <dbReference type="ARBA" id="ARBA00023157"/>
    </source>
</evidence>
<evidence type="ECO:0000256" key="19">
    <source>
        <dbReference type="ARBA" id="ARBA00042906"/>
    </source>
</evidence>
<dbReference type="InterPro" id="IPR050127">
    <property type="entry name" value="Serine_Proteases_S1"/>
</dbReference>
<sequence length="184" mass="19595">MHDWNNGPTRIITRAADRIVVHPSYNTNTLDNDIALVHIKDKVSFTNWPGVKPVCMPPLNADFSGRDATATGWGTTSSGGTQPEVAREVTIPITTRSECQAVYGSSVTQNMICAGLLQGGKDSCQGDSGGPLTVEEADGRHYLAGVVSWGSGCALPGRYGVYTDLPNYVNWIDSIATTGKYCGL</sequence>
<dbReference type="AlphaFoldDB" id="A0A423TW77"/>
<proteinExistence type="predicted"/>
<keyword evidence="9" id="KW-0720">Serine protease</keyword>
<dbReference type="PANTHER" id="PTHR24264">
    <property type="entry name" value="TRYPSIN-RELATED"/>
    <property type="match status" value="1"/>
</dbReference>
<name>A0A423TW77_PENVA</name>
<evidence type="ECO:0000259" key="20">
    <source>
        <dbReference type="PROSITE" id="PS50240"/>
    </source>
</evidence>
<evidence type="ECO:0000256" key="14">
    <source>
        <dbReference type="ARBA" id="ARBA00037553"/>
    </source>
</evidence>
<dbReference type="InterPro" id="IPR001254">
    <property type="entry name" value="Trypsin_dom"/>
</dbReference>
<dbReference type="SMART" id="SM00020">
    <property type="entry name" value="Tryp_SPc"/>
    <property type="match status" value="1"/>
</dbReference>
<dbReference type="OrthoDB" id="10012881at2759"/>
<dbReference type="STRING" id="6689.A0A423TW77"/>